<keyword evidence="2" id="KW-0560">Oxidoreductase</keyword>
<name>A0A2N6T6C2_9CORY</name>
<dbReference type="EMBL" id="PNHG01000004">
    <property type="protein sequence ID" value="PMC64861.1"/>
    <property type="molecule type" value="Genomic_DNA"/>
</dbReference>
<dbReference type="GO" id="GO:0016020">
    <property type="term" value="C:membrane"/>
    <property type="evidence" value="ECO:0007669"/>
    <property type="project" value="InterPro"/>
</dbReference>
<evidence type="ECO:0000313" key="2">
    <source>
        <dbReference type="EMBL" id="PMC64861.1"/>
    </source>
</evidence>
<feature type="transmembrane region" description="Helical" evidence="1">
    <location>
        <begin position="240"/>
        <end position="261"/>
    </location>
</feature>
<proteinExistence type="predicted"/>
<dbReference type="AlphaFoldDB" id="A0A2N6T6C2"/>
<evidence type="ECO:0000256" key="1">
    <source>
        <dbReference type="SAM" id="Phobius"/>
    </source>
</evidence>
<gene>
    <name evidence="2" type="ORF">CJ203_04215</name>
</gene>
<dbReference type="PANTHER" id="PTHR38457">
    <property type="entry name" value="REGULATOR ABRB-RELATED"/>
    <property type="match status" value="1"/>
</dbReference>
<feature type="transmembrane region" description="Helical" evidence="1">
    <location>
        <begin position="152"/>
        <end position="172"/>
    </location>
</feature>
<feature type="transmembrane region" description="Helical" evidence="1">
    <location>
        <begin position="184"/>
        <end position="204"/>
    </location>
</feature>
<feature type="transmembrane region" description="Helical" evidence="1">
    <location>
        <begin position="88"/>
        <end position="107"/>
    </location>
</feature>
<dbReference type="GO" id="GO:0010468">
    <property type="term" value="P:regulation of gene expression"/>
    <property type="evidence" value="ECO:0007669"/>
    <property type="project" value="InterPro"/>
</dbReference>
<comment type="caution">
    <text evidence="2">The sequence shown here is derived from an EMBL/GenBank/DDBJ whole genome shotgun (WGS) entry which is preliminary data.</text>
</comment>
<dbReference type="Proteomes" id="UP000235836">
    <property type="component" value="Unassembled WGS sequence"/>
</dbReference>
<feature type="transmembrane region" description="Helical" evidence="1">
    <location>
        <begin position="119"/>
        <end position="140"/>
    </location>
</feature>
<organism evidence="2 3">
    <name type="scientific">Corynebacterium tuscaniense</name>
    <dbReference type="NCBI Taxonomy" id="302449"/>
    <lineage>
        <taxon>Bacteria</taxon>
        <taxon>Bacillati</taxon>
        <taxon>Actinomycetota</taxon>
        <taxon>Actinomycetes</taxon>
        <taxon>Mycobacteriales</taxon>
        <taxon>Corynebacteriaceae</taxon>
        <taxon>Corynebacterium</taxon>
    </lineage>
</organism>
<dbReference type="PIRSF" id="PIRSF038991">
    <property type="entry name" value="Protein_AbrB"/>
    <property type="match status" value="1"/>
</dbReference>
<sequence>MRPPPPITASTQPASAAAASNRAIMHAHATMPSVEQRSRWMIVAPVSVLLGYALTLLHVPAAWILGAIIVSGASALGTGRELKLNATFYQFCRGIIGVIAALPLAGVPVQELARYLVPGLVSAAVIVGIGFVGGLLLAGYSTKHGEGVNRETGVLSMLSGGASIMMALASELGANMRYVALTQYLRLLAVSMTLPLVASFLPAPGDNHAAGIEVTWWMWLLVVAVAIIGKPIASWCHIPVPAVFGPLILTAIIASLLPATIAPPEPLAVVAFMSIGWACGGGLSVPALKHFASLLPATIAFIVVVMGACAGTGWVVAKWLGITYFEGYLATSPGAIETVLALSAEGGGGPAVVALQLIRLICIVVFAAALPTILRRMDKRRD</sequence>
<keyword evidence="3" id="KW-1185">Reference proteome</keyword>
<keyword evidence="1" id="KW-0812">Transmembrane</keyword>
<keyword evidence="1" id="KW-1133">Transmembrane helix</keyword>
<feature type="transmembrane region" description="Helical" evidence="1">
    <location>
        <begin position="216"/>
        <end position="233"/>
    </location>
</feature>
<keyword evidence="2" id="KW-0503">Monooxygenase</keyword>
<reference evidence="2 3" key="1">
    <citation type="submission" date="2017-09" db="EMBL/GenBank/DDBJ databases">
        <title>Bacterial strain isolated from the female urinary microbiota.</title>
        <authorList>
            <person name="Thomas-White K."/>
            <person name="Kumar N."/>
            <person name="Forster S."/>
            <person name="Putonti C."/>
            <person name="Lawley T."/>
            <person name="Wolfe A.J."/>
        </authorList>
    </citation>
    <scope>NUCLEOTIDE SEQUENCE [LARGE SCALE GENOMIC DNA]</scope>
    <source>
        <strain evidence="2 3">UMB0792</strain>
    </source>
</reference>
<dbReference type="NCBIfam" id="TIGR03082">
    <property type="entry name" value="Gneg_AbrB_dup"/>
    <property type="match status" value="2"/>
</dbReference>
<protein>
    <submittedName>
        <fullName evidence="2">Ammonia monooxygenase</fullName>
    </submittedName>
</protein>
<evidence type="ECO:0000313" key="3">
    <source>
        <dbReference type="Proteomes" id="UP000235836"/>
    </source>
</evidence>
<feature type="transmembrane region" description="Helical" evidence="1">
    <location>
        <begin position="267"/>
        <end position="288"/>
    </location>
</feature>
<dbReference type="InterPro" id="IPR017516">
    <property type="entry name" value="AbrB_dup"/>
</dbReference>
<feature type="transmembrane region" description="Helical" evidence="1">
    <location>
        <begin position="295"/>
        <end position="317"/>
    </location>
</feature>
<dbReference type="InterPro" id="IPR007820">
    <property type="entry name" value="AbrB_fam"/>
</dbReference>
<keyword evidence="1" id="KW-0472">Membrane</keyword>
<dbReference type="GO" id="GO:0004497">
    <property type="term" value="F:monooxygenase activity"/>
    <property type="evidence" value="ECO:0007669"/>
    <property type="project" value="UniProtKB-KW"/>
</dbReference>
<feature type="transmembrane region" description="Helical" evidence="1">
    <location>
        <begin position="353"/>
        <end position="374"/>
    </location>
</feature>
<dbReference type="PANTHER" id="PTHR38457:SF1">
    <property type="entry name" value="REGULATOR ABRB-RELATED"/>
    <property type="match status" value="1"/>
</dbReference>
<dbReference type="Pfam" id="PF05145">
    <property type="entry name" value="AbrB"/>
    <property type="match status" value="1"/>
</dbReference>
<feature type="transmembrane region" description="Helical" evidence="1">
    <location>
        <begin position="40"/>
        <end position="68"/>
    </location>
</feature>
<accession>A0A2N6T6C2</accession>